<evidence type="ECO:0000313" key="2">
    <source>
        <dbReference type="EMBL" id="RAY15088.1"/>
    </source>
</evidence>
<feature type="domain" description="Methyltransferase type 11" evidence="1">
    <location>
        <begin position="41"/>
        <end position="129"/>
    </location>
</feature>
<dbReference type="CDD" id="cd02440">
    <property type="entry name" value="AdoMet_MTases"/>
    <property type="match status" value="1"/>
</dbReference>
<keyword evidence="2" id="KW-0489">Methyltransferase</keyword>
<proteinExistence type="predicted"/>
<dbReference type="InterPro" id="IPR013216">
    <property type="entry name" value="Methyltransf_11"/>
</dbReference>
<dbReference type="InterPro" id="IPR029063">
    <property type="entry name" value="SAM-dependent_MTases_sf"/>
</dbReference>
<evidence type="ECO:0000313" key="3">
    <source>
        <dbReference type="Proteomes" id="UP000251891"/>
    </source>
</evidence>
<dbReference type="Gene3D" id="3.40.50.150">
    <property type="entry name" value="Vaccinia Virus protein VP39"/>
    <property type="match status" value="1"/>
</dbReference>
<keyword evidence="3" id="KW-1185">Reference proteome</keyword>
<dbReference type="SUPFAM" id="SSF53335">
    <property type="entry name" value="S-adenosyl-L-methionine-dependent methyltransferases"/>
    <property type="match status" value="1"/>
</dbReference>
<organism evidence="2 3">
    <name type="scientific">Actinomadura craniellae</name>
    <dbReference type="NCBI Taxonomy" id="2231787"/>
    <lineage>
        <taxon>Bacteria</taxon>
        <taxon>Bacillati</taxon>
        <taxon>Actinomycetota</taxon>
        <taxon>Actinomycetes</taxon>
        <taxon>Streptosporangiales</taxon>
        <taxon>Thermomonosporaceae</taxon>
        <taxon>Actinomadura</taxon>
    </lineage>
</organism>
<evidence type="ECO:0000259" key="1">
    <source>
        <dbReference type="Pfam" id="PF08241"/>
    </source>
</evidence>
<dbReference type="GO" id="GO:0032259">
    <property type="term" value="P:methylation"/>
    <property type="evidence" value="ECO:0007669"/>
    <property type="project" value="UniProtKB-KW"/>
</dbReference>
<accession>A0A365H7T7</accession>
<protein>
    <submittedName>
        <fullName evidence="2">Class I SAM-dependent methyltransferase</fullName>
    </submittedName>
</protein>
<dbReference type="GO" id="GO:0008757">
    <property type="term" value="F:S-adenosylmethionine-dependent methyltransferase activity"/>
    <property type="evidence" value="ECO:0007669"/>
    <property type="project" value="InterPro"/>
</dbReference>
<sequence length="233" mass="25764">MDTAELRRISGVQDTSRWYRERRSVLARELRGLGGPGHAIDIGPAGCRTGRTLLDRGWAVMAVDESADAVELALAQGVEACQGDARHLPFPEADFDLAVAFDVLARVEDDRAAAAEITRVLRPGGTALICVPCDPGLWSVEDLLLGHVRRYTRPELADLLTGAGLLTDRMWSWNILLRPWLRRSRHRPTGHVLAEPGRFTDLLHRATLAAERRLPIKDRPGAALFARAHRPIP</sequence>
<name>A0A365H7T7_9ACTN</name>
<dbReference type="AlphaFoldDB" id="A0A365H7T7"/>
<comment type="caution">
    <text evidence="2">The sequence shown here is derived from an EMBL/GenBank/DDBJ whole genome shotgun (WGS) entry which is preliminary data.</text>
</comment>
<reference evidence="2 3" key="1">
    <citation type="submission" date="2018-06" db="EMBL/GenBank/DDBJ databases">
        <title>Actinomadura craniellae sp. nov. isolated from marine sponge Craniella sp.</title>
        <authorList>
            <person name="Li L."/>
            <person name="Xu Q.H."/>
            <person name="Lin H.W."/>
            <person name="Lu Y.H."/>
        </authorList>
    </citation>
    <scope>NUCLEOTIDE SEQUENCE [LARGE SCALE GENOMIC DNA]</scope>
    <source>
        <strain evidence="2 3">LHW63021</strain>
    </source>
</reference>
<dbReference type="Proteomes" id="UP000251891">
    <property type="component" value="Unassembled WGS sequence"/>
</dbReference>
<keyword evidence="2" id="KW-0808">Transferase</keyword>
<gene>
    <name evidence="2" type="ORF">DPM19_10160</name>
</gene>
<dbReference type="OrthoDB" id="9810247at2"/>
<dbReference type="Pfam" id="PF08241">
    <property type="entry name" value="Methyltransf_11"/>
    <property type="match status" value="1"/>
</dbReference>
<dbReference type="EMBL" id="QLYX01000004">
    <property type="protein sequence ID" value="RAY15088.1"/>
    <property type="molecule type" value="Genomic_DNA"/>
</dbReference>
<dbReference type="RefSeq" id="WP_111865407.1">
    <property type="nucleotide sequence ID" value="NZ_QLYX01000004.1"/>
</dbReference>